<dbReference type="EMBL" id="AP022565">
    <property type="protein sequence ID" value="BBX29703.1"/>
    <property type="molecule type" value="Genomic_DNA"/>
</dbReference>
<feature type="transmembrane region" description="Helical" evidence="1">
    <location>
        <begin position="57"/>
        <end position="76"/>
    </location>
</feature>
<evidence type="ECO:0000313" key="3">
    <source>
        <dbReference type="Proteomes" id="UP000466906"/>
    </source>
</evidence>
<evidence type="ECO:0000313" key="2">
    <source>
        <dbReference type="EMBL" id="BBX29703.1"/>
    </source>
</evidence>
<name>A0A6N4V0S2_9MYCO</name>
<dbReference type="KEGG" id="malv:MALV_48280"/>
<feature type="transmembrane region" description="Helical" evidence="1">
    <location>
        <begin position="22"/>
        <end position="45"/>
    </location>
</feature>
<keyword evidence="3" id="KW-1185">Reference proteome</keyword>
<reference evidence="2 3" key="1">
    <citation type="journal article" date="2019" name="Emerg. Microbes Infect.">
        <title>Comprehensive subspecies identification of 175 nontuberculous mycobacteria species based on 7547 genomic profiles.</title>
        <authorList>
            <person name="Matsumoto Y."/>
            <person name="Kinjo T."/>
            <person name="Motooka D."/>
            <person name="Nabeya D."/>
            <person name="Jung N."/>
            <person name="Uechi K."/>
            <person name="Horii T."/>
            <person name="Iida T."/>
            <person name="Fujita J."/>
            <person name="Nakamura S."/>
        </authorList>
    </citation>
    <scope>NUCLEOTIDE SEQUENCE [LARGE SCALE GENOMIC DNA]</scope>
    <source>
        <strain evidence="2 3">JCM 12272</strain>
    </source>
</reference>
<keyword evidence="1" id="KW-0812">Transmembrane</keyword>
<gene>
    <name evidence="2" type="ORF">MALV_48280</name>
</gene>
<accession>A0A6N4V0S2</accession>
<feature type="transmembrane region" description="Helical" evidence="1">
    <location>
        <begin position="88"/>
        <end position="120"/>
    </location>
</feature>
<dbReference type="RefSeq" id="WP_163668340.1">
    <property type="nucleotide sequence ID" value="NZ_AP022565.1"/>
</dbReference>
<protein>
    <submittedName>
        <fullName evidence="2">Uncharacterized protein</fullName>
    </submittedName>
</protein>
<dbReference type="AlphaFoldDB" id="A0A6N4V0S2"/>
<keyword evidence="1" id="KW-1133">Transmembrane helix</keyword>
<keyword evidence="1" id="KW-0472">Membrane</keyword>
<dbReference type="Proteomes" id="UP000466906">
    <property type="component" value="Chromosome"/>
</dbReference>
<sequence length="137" mass="14040">MTAITATGSTATRKGTDSLLRLAMRVDAVFVGIVGIVLLAAAGYFSDLTGLPKSVEYGVGIFSVVYGIVVFALAGIERVRPAGIGTVIANAACTVIALIAVFTMALTTAGVVVVIATGIYTLAMAEWQYVGVKRIPA</sequence>
<evidence type="ECO:0000256" key="1">
    <source>
        <dbReference type="SAM" id="Phobius"/>
    </source>
</evidence>
<organism evidence="2 3">
    <name type="scientific">Mycolicibacterium alvei</name>
    <dbReference type="NCBI Taxonomy" id="67081"/>
    <lineage>
        <taxon>Bacteria</taxon>
        <taxon>Bacillati</taxon>
        <taxon>Actinomycetota</taxon>
        <taxon>Actinomycetes</taxon>
        <taxon>Mycobacteriales</taxon>
        <taxon>Mycobacteriaceae</taxon>
        <taxon>Mycolicibacterium</taxon>
    </lineage>
</organism>
<proteinExistence type="predicted"/>